<comment type="caution">
    <text evidence="2">The sequence shown here is derived from an EMBL/GenBank/DDBJ whole genome shotgun (WGS) entry which is preliminary data.</text>
</comment>
<sequence length="503" mass="52904">MSRNNRSIATWRGLATLGLGLGGLFLGALPAEAQCLEWNSEPGPSPGDDNRLQSYAGTSDQDIWAVGSTRPLPGTARAWFTHFDGSSWTEIDMSGLPFDAWTADDVELLPGGGVMIVGRSRTGSFVFPPTVVTYEGGSFGSPEQIMLAPTGTEPPAPRNGFPADVDILAEDEIWIVGTADGFGTGNASVEAMALHWDGSSWDETQVGNVMGDVNNLRAVAAISPDEVWAVGDGRSVAGTHRAFVMLWDGSSWTNVPTQIQSEVLTSSHLYSMTVISSDDIWAVGDYTETSGTQGALFLHWDGSSWTDTRVPMTPFAGARAVAANSTNDVWAAGGSNSNVFFHFDGGVWSIVSGASDLDGLQAGPYDDAMLAFGSCDVFAFGAIHGDGFENEVMIQRLGGSTASISVPSASLQPGLLGAAPNPFPESVALGFTLPAETPAEVAVFDVDGRVVRVLHTGVLSAGSHRLEWDGRDTFGRDLPAGVYLYRVQTSSGQASSRVVKVAP</sequence>
<feature type="domain" description="FlgD/Vpr Ig-like" evidence="1">
    <location>
        <begin position="427"/>
        <end position="492"/>
    </location>
</feature>
<accession>A0A956NDI6</accession>
<evidence type="ECO:0000259" key="1">
    <source>
        <dbReference type="Pfam" id="PF13860"/>
    </source>
</evidence>
<protein>
    <submittedName>
        <fullName evidence="2">T9SS type A sorting domain-containing protein</fullName>
    </submittedName>
</protein>
<dbReference type="NCBIfam" id="TIGR04183">
    <property type="entry name" value="Por_Secre_tail"/>
    <property type="match status" value="1"/>
</dbReference>
<dbReference type="InterPro" id="IPR011043">
    <property type="entry name" value="Gal_Oxase/kelch_b-propeller"/>
</dbReference>
<dbReference type="AlphaFoldDB" id="A0A956NDI6"/>
<gene>
    <name evidence="2" type="ORF">KDA27_09090</name>
</gene>
<dbReference type="Gene3D" id="2.60.40.4070">
    <property type="match status" value="1"/>
</dbReference>
<dbReference type="EMBL" id="JAGQHS010000037">
    <property type="protein sequence ID" value="MCA9755943.1"/>
    <property type="molecule type" value="Genomic_DNA"/>
</dbReference>
<proteinExistence type="predicted"/>
<dbReference type="Proteomes" id="UP000739538">
    <property type="component" value="Unassembled WGS sequence"/>
</dbReference>
<reference evidence="2" key="2">
    <citation type="journal article" date="2021" name="Microbiome">
        <title>Successional dynamics and alternative stable states in a saline activated sludge microbial community over 9 years.</title>
        <authorList>
            <person name="Wang Y."/>
            <person name="Ye J."/>
            <person name="Ju F."/>
            <person name="Liu L."/>
            <person name="Boyd J.A."/>
            <person name="Deng Y."/>
            <person name="Parks D.H."/>
            <person name="Jiang X."/>
            <person name="Yin X."/>
            <person name="Woodcroft B.J."/>
            <person name="Tyson G.W."/>
            <person name="Hugenholtz P."/>
            <person name="Polz M.F."/>
            <person name="Zhang T."/>
        </authorList>
    </citation>
    <scope>NUCLEOTIDE SEQUENCE</scope>
    <source>
        <strain evidence="2">HKST-UBA02</strain>
    </source>
</reference>
<organism evidence="2 3">
    <name type="scientific">Eiseniibacteriota bacterium</name>
    <dbReference type="NCBI Taxonomy" id="2212470"/>
    <lineage>
        <taxon>Bacteria</taxon>
        <taxon>Candidatus Eiseniibacteriota</taxon>
    </lineage>
</organism>
<evidence type="ECO:0000313" key="2">
    <source>
        <dbReference type="EMBL" id="MCA9755943.1"/>
    </source>
</evidence>
<dbReference type="SUPFAM" id="SSF50965">
    <property type="entry name" value="Galactose oxidase, central domain"/>
    <property type="match status" value="1"/>
</dbReference>
<name>A0A956NDI6_UNCEI</name>
<dbReference type="InterPro" id="IPR025965">
    <property type="entry name" value="FlgD/Vpr_Ig-like"/>
</dbReference>
<dbReference type="Pfam" id="PF13860">
    <property type="entry name" value="FlgD_ig"/>
    <property type="match status" value="1"/>
</dbReference>
<dbReference type="InterPro" id="IPR026444">
    <property type="entry name" value="Secre_tail"/>
</dbReference>
<reference evidence="2" key="1">
    <citation type="submission" date="2020-04" db="EMBL/GenBank/DDBJ databases">
        <authorList>
            <person name="Zhang T."/>
        </authorList>
    </citation>
    <scope>NUCLEOTIDE SEQUENCE</scope>
    <source>
        <strain evidence="2">HKST-UBA02</strain>
    </source>
</reference>
<evidence type="ECO:0000313" key="3">
    <source>
        <dbReference type="Proteomes" id="UP000739538"/>
    </source>
</evidence>